<comment type="caution">
    <text evidence="3">The sequence shown here is derived from an EMBL/GenBank/DDBJ whole genome shotgun (WGS) entry which is preliminary data.</text>
</comment>
<organism evidence="3 4">
    <name type="scientific">Brockia lithotrophica</name>
    <dbReference type="NCBI Taxonomy" id="933949"/>
    <lineage>
        <taxon>Bacteria</taxon>
        <taxon>Bacillati</taxon>
        <taxon>Bacillota</taxon>
        <taxon>Bacilli</taxon>
        <taxon>Bacillales</taxon>
        <taxon>Bacillales Family X. Incertae Sedis</taxon>
        <taxon>Brockia</taxon>
    </lineage>
</organism>
<protein>
    <submittedName>
        <fullName evidence="3">Uncharacterized protein</fullName>
    </submittedName>
</protein>
<sequence length="837" mass="92406">MRWKRTLAVVLVAALLFTLVSAVSPDAVGAEVMYVTISGANADPGLPFFRPNKDLATVELPFDIVGLEGYTYLDVRGNQSFNISLIEPESFGGVTAGSIINHRVLDPANSNGAALLSEVVEKFVKENFSALAPRLIGPVGKTKYQAIHWDRLRDVTFVVQNVPLYFAAKTVDSDGVSGSAVIKSMRVTFKAVGFDLGNPETGGQQGGDDLYGTPSGDTSSNAPPELQRFSSATLRMVVSATIDAIAAHEEDLKLFTPDLTVFKPDRVAAYVSGQSISDVASKLDYVRPGDKLDLQVMGRYLSGSVAGGEIPAKAAAKLPIPTLVFTFTFSNDTIVDGISDTNIKFLHSIRDRNFGSTGSDTFVALLPEKVPLSRLENPIKRGYTYAGVLVNARAFYNDAKELGMDAFEAKLRESLKSELMPIATAAFNDVRSIDPYAFEKAYGGKVGFSFGSADNLADALASELALKIVSVLRDTYENETVTNQSEGAFNEKAVVYSRYITDMNSFLAIYDKYNTLWSNADNYFDKQKYIRMFGSDVRNLLMRTYGLDNALGLWFNVVQPIKGVHLRMKQEDEVRGTGYFLGIKNLKYPAWILWREDTSLLDKNKIVYDELMKGVDTFVAGNYDYGDDGFGKPEVFWLDARYTQLLRSGDRVEAYISLTNYGDVPLTNFPVRFYLFNARSGQLIDSGDLGYVYGNEYEFKDPGKVVKVDSSLLLDPNTNFGMQPLRDANGNEVKFLEPGKPVRLKVSFTVPNNEPAILFVTAGLEYKDTLTVDGNIGYYEYLFKPDRRNYFKLQDQPSMFVGFTPNKILLREVEAKYGGGLVARFSITPIDDGVVSS</sequence>
<feature type="chain" id="PRO_5039661719" evidence="2">
    <location>
        <begin position="23"/>
        <end position="837"/>
    </location>
</feature>
<gene>
    <name evidence="3" type="ORF">BLITH_0164</name>
</gene>
<accession>A0A2T5GA68</accession>
<proteinExistence type="predicted"/>
<feature type="signal peptide" evidence="2">
    <location>
        <begin position="1"/>
        <end position="22"/>
    </location>
</feature>
<keyword evidence="2" id="KW-0732">Signal</keyword>
<feature type="compositionally biased region" description="Polar residues" evidence="1">
    <location>
        <begin position="215"/>
        <end position="225"/>
    </location>
</feature>
<evidence type="ECO:0000313" key="4">
    <source>
        <dbReference type="Proteomes" id="UP000244016"/>
    </source>
</evidence>
<name>A0A2T5GA68_9BACL</name>
<feature type="region of interest" description="Disordered" evidence="1">
    <location>
        <begin position="198"/>
        <end position="225"/>
    </location>
</feature>
<evidence type="ECO:0000313" key="3">
    <source>
        <dbReference type="EMBL" id="PTQ53084.1"/>
    </source>
</evidence>
<dbReference type="AlphaFoldDB" id="A0A2T5GA68"/>
<dbReference type="Proteomes" id="UP000244016">
    <property type="component" value="Unassembled WGS sequence"/>
</dbReference>
<reference evidence="3 4" key="1">
    <citation type="submission" date="2017-08" db="EMBL/GenBank/DDBJ databases">
        <title>Burning lignite coal seam in the remote Altai Mountains harbors a hydrogen-driven thermophilic microbial community.</title>
        <authorList>
            <person name="Kadnikov V.V."/>
            <person name="Mardanov A.V."/>
            <person name="Ivasenko D."/>
            <person name="Beletsky A.V."/>
            <person name="Karnachuk O.V."/>
            <person name="Ravin N.V."/>
        </authorList>
    </citation>
    <scope>NUCLEOTIDE SEQUENCE [LARGE SCALE GENOMIC DNA]</scope>
    <source>
        <strain evidence="3">AL31</strain>
    </source>
</reference>
<evidence type="ECO:0000256" key="1">
    <source>
        <dbReference type="SAM" id="MobiDB-lite"/>
    </source>
</evidence>
<dbReference type="EMBL" id="PEBW01000001">
    <property type="protein sequence ID" value="PTQ53084.1"/>
    <property type="molecule type" value="Genomic_DNA"/>
</dbReference>
<evidence type="ECO:0000256" key="2">
    <source>
        <dbReference type="SAM" id="SignalP"/>
    </source>
</evidence>